<keyword evidence="2" id="KW-1185">Reference proteome</keyword>
<evidence type="ECO:0000313" key="1">
    <source>
        <dbReference type="EMBL" id="KAK3285937.1"/>
    </source>
</evidence>
<sequence length="108" mass="11834">MALEPMAMLSAAQAAKEIKAYRRRYAGASSSAMPHDILIAYATPLVGTSMLSAVAASEDLTDPSISPEWGQKFQQRADSFKPRVIREALPNFDSLRKDEVAHVRLQEG</sequence>
<reference evidence="1 2" key="1">
    <citation type="journal article" date="2015" name="Genome Biol. Evol.">
        <title>Comparative Genomics of a Bacterivorous Green Alga Reveals Evolutionary Causalities and Consequences of Phago-Mixotrophic Mode of Nutrition.</title>
        <authorList>
            <person name="Burns J.A."/>
            <person name="Paasch A."/>
            <person name="Narechania A."/>
            <person name="Kim E."/>
        </authorList>
    </citation>
    <scope>NUCLEOTIDE SEQUENCE [LARGE SCALE GENOMIC DNA]</scope>
    <source>
        <strain evidence="1 2">PLY_AMNH</strain>
    </source>
</reference>
<organism evidence="1 2">
    <name type="scientific">Cymbomonas tetramitiformis</name>
    <dbReference type="NCBI Taxonomy" id="36881"/>
    <lineage>
        <taxon>Eukaryota</taxon>
        <taxon>Viridiplantae</taxon>
        <taxon>Chlorophyta</taxon>
        <taxon>Pyramimonadophyceae</taxon>
        <taxon>Pyramimonadales</taxon>
        <taxon>Pyramimonadaceae</taxon>
        <taxon>Cymbomonas</taxon>
    </lineage>
</organism>
<proteinExistence type="predicted"/>
<protein>
    <submittedName>
        <fullName evidence="1">Uncharacterized protein</fullName>
    </submittedName>
</protein>
<comment type="caution">
    <text evidence="1">The sequence shown here is derived from an EMBL/GenBank/DDBJ whole genome shotgun (WGS) entry which is preliminary data.</text>
</comment>
<dbReference type="AlphaFoldDB" id="A0AAE0GX26"/>
<accession>A0AAE0GX26</accession>
<dbReference type="EMBL" id="LGRX02001558">
    <property type="protein sequence ID" value="KAK3285937.1"/>
    <property type="molecule type" value="Genomic_DNA"/>
</dbReference>
<gene>
    <name evidence="1" type="ORF">CYMTET_6479</name>
</gene>
<dbReference type="Proteomes" id="UP001190700">
    <property type="component" value="Unassembled WGS sequence"/>
</dbReference>
<evidence type="ECO:0000313" key="2">
    <source>
        <dbReference type="Proteomes" id="UP001190700"/>
    </source>
</evidence>
<name>A0AAE0GX26_9CHLO</name>